<evidence type="ECO:0000313" key="3">
    <source>
        <dbReference type="Proteomes" id="UP000317043"/>
    </source>
</evidence>
<comment type="caution">
    <text evidence="2">The sequence shown here is derived from an EMBL/GenBank/DDBJ whole genome shotgun (WGS) entry which is preliminary data.</text>
</comment>
<evidence type="ECO:0000259" key="1">
    <source>
        <dbReference type="Pfam" id="PF08410"/>
    </source>
</evidence>
<reference evidence="2 3" key="1">
    <citation type="submission" date="2019-06" db="EMBL/GenBank/DDBJ databases">
        <title>Sequencing the genomes of 1000 actinobacteria strains.</title>
        <authorList>
            <person name="Klenk H.-P."/>
        </authorList>
    </citation>
    <scope>NUCLEOTIDE SEQUENCE [LARGE SCALE GENOMIC DNA]</scope>
    <source>
        <strain evidence="2 3">DSM 45928</strain>
    </source>
</reference>
<protein>
    <recommendedName>
        <fullName evidence="1">DUF1737 domain-containing protein</fullName>
    </recommendedName>
</protein>
<sequence length="67" mass="7277">MPPPDGLPRYRVLTGPDDAGFCRRVSEALDLGYHLYEGPSAAFDRENLILAQALIWPDDAASTTGDT</sequence>
<dbReference type="InParanoid" id="A0A543AUE2"/>
<dbReference type="RefSeq" id="WP_142037210.1">
    <property type="nucleotide sequence ID" value="NZ_JBHTGS010000001.1"/>
</dbReference>
<feature type="domain" description="DUF1737" evidence="1">
    <location>
        <begin position="9"/>
        <end position="54"/>
    </location>
</feature>
<keyword evidence="3" id="KW-1185">Reference proteome</keyword>
<proteinExistence type="predicted"/>
<dbReference type="Pfam" id="PF08410">
    <property type="entry name" value="DUF1737"/>
    <property type="match status" value="1"/>
</dbReference>
<dbReference type="EMBL" id="VFOW01000001">
    <property type="protein sequence ID" value="TQL76190.1"/>
    <property type="molecule type" value="Genomic_DNA"/>
</dbReference>
<dbReference type="Proteomes" id="UP000317043">
    <property type="component" value="Unassembled WGS sequence"/>
</dbReference>
<name>A0A543AUE2_9ACTN</name>
<accession>A0A543AUE2</accession>
<dbReference type="InterPro" id="IPR013619">
    <property type="entry name" value="DUF1737"/>
</dbReference>
<gene>
    <name evidence="2" type="ORF">FB566_1712</name>
</gene>
<dbReference type="OrthoDB" id="9809803at2"/>
<organism evidence="2 3">
    <name type="scientific">Stackebrandtia endophytica</name>
    <dbReference type="NCBI Taxonomy" id="1496996"/>
    <lineage>
        <taxon>Bacteria</taxon>
        <taxon>Bacillati</taxon>
        <taxon>Actinomycetota</taxon>
        <taxon>Actinomycetes</taxon>
        <taxon>Glycomycetales</taxon>
        <taxon>Glycomycetaceae</taxon>
        <taxon>Stackebrandtia</taxon>
    </lineage>
</organism>
<evidence type="ECO:0000313" key="2">
    <source>
        <dbReference type="EMBL" id="TQL76190.1"/>
    </source>
</evidence>
<dbReference type="AlphaFoldDB" id="A0A543AUE2"/>